<dbReference type="Proteomes" id="UP000323454">
    <property type="component" value="Unassembled WGS sequence"/>
</dbReference>
<reference evidence="3 4" key="1">
    <citation type="submission" date="2019-09" db="EMBL/GenBank/DDBJ databases">
        <title>Goodfellowia gen. nov., a new genus of the Pseudonocardineae related to Actinoalloteichus, containing Goodfellowia coeruleoviolacea gen. nov., comb. nov. gen. nov., comb. nov.</title>
        <authorList>
            <person name="Labeda D."/>
        </authorList>
    </citation>
    <scope>NUCLEOTIDE SEQUENCE [LARGE SCALE GENOMIC DNA]</scope>
    <source>
        <strain evidence="3 4">AN110305</strain>
    </source>
</reference>
<evidence type="ECO:0000256" key="1">
    <source>
        <dbReference type="SAM" id="MobiDB-lite"/>
    </source>
</evidence>
<dbReference type="EMBL" id="VUOB01000003">
    <property type="protein sequence ID" value="KAA2266100.1"/>
    <property type="molecule type" value="Genomic_DNA"/>
</dbReference>
<dbReference type="AlphaFoldDB" id="A0A5B2XT47"/>
<dbReference type="OrthoDB" id="8448116at2"/>
<evidence type="ECO:0000313" key="3">
    <source>
        <dbReference type="EMBL" id="KAA2266100.1"/>
    </source>
</evidence>
<name>A0A5B2XT47_9PSEU</name>
<dbReference type="PROSITE" id="PS51318">
    <property type="entry name" value="TAT"/>
    <property type="match status" value="1"/>
</dbReference>
<feature type="compositionally biased region" description="Low complexity" evidence="1">
    <location>
        <begin position="34"/>
        <end position="43"/>
    </location>
</feature>
<dbReference type="InterPro" id="IPR006311">
    <property type="entry name" value="TAT_signal"/>
</dbReference>
<evidence type="ECO:0008006" key="5">
    <source>
        <dbReference type="Google" id="ProtNLM"/>
    </source>
</evidence>
<evidence type="ECO:0000256" key="2">
    <source>
        <dbReference type="SAM" id="SignalP"/>
    </source>
</evidence>
<accession>A0A5B2XT47</accession>
<sequence length="228" mass="23619">MSSPSRRKVLCLLAAAPVLAACGSTTKAGASMSAAPGTPATGTPVPPGADVVMVVRHAEKPKGSKAPYGITSDGERSDGSLTVQGWTRAGALVELFAPAADQPVRAGLVRPTAVYAAKPDGDASQRPSQTVTPLAARLGVQLNTSHGKGDEAALVAELTALRGATLVSWQHEEIPALAQHFGAQPAPPTQWPDDRFDVVWVFTKQSSGSWVFGQVPELLLAGDRQDVI</sequence>
<comment type="caution">
    <text evidence="3">The sequence shown here is derived from an EMBL/GenBank/DDBJ whole genome shotgun (WGS) entry which is preliminary data.</text>
</comment>
<feature type="chain" id="PRO_5038731069" description="Histidine phosphatase superfamily (Branch 1)" evidence="2">
    <location>
        <begin position="21"/>
        <end position="228"/>
    </location>
</feature>
<feature type="region of interest" description="Disordered" evidence="1">
    <location>
        <begin position="28"/>
        <end position="48"/>
    </location>
</feature>
<protein>
    <recommendedName>
        <fullName evidence="5">Histidine phosphatase superfamily (Branch 1)</fullName>
    </recommendedName>
</protein>
<keyword evidence="2" id="KW-0732">Signal</keyword>
<reference evidence="3 4" key="2">
    <citation type="submission" date="2019-09" db="EMBL/GenBank/DDBJ databases">
        <authorList>
            <person name="Jin C."/>
        </authorList>
    </citation>
    <scope>NUCLEOTIDE SEQUENCE [LARGE SCALE GENOMIC DNA]</scope>
    <source>
        <strain evidence="3 4">AN110305</strain>
    </source>
</reference>
<organism evidence="3 4">
    <name type="scientific">Solihabitans fulvus</name>
    <dbReference type="NCBI Taxonomy" id="1892852"/>
    <lineage>
        <taxon>Bacteria</taxon>
        <taxon>Bacillati</taxon>
        <taxon>Actinomycetota</taxon>
        <taxon>Actinomycetes</taxon>
        <taxon>Pseudonocardiales</taxon>
        <taxon>Pseudonocardiaceae</taxon>
        <taxon>Solihabitans</taxon>
    </lineage>
</organism>
<dbReference type="PROSITE" id="PS51257">
    <property type="entry name" value="PROKAR_LIPOPROTEIN"/>
    <property type="match status" value="1"/>
</dbReference>
<proteinExistence type="predicted"/>
<keyword evidence="4" id="KW-1185">Reference proteome</keyword>
<evidence type="ECO:0000313" key="4">
    <source>
        <dbReference type="Proteomes" id="UP000323454"/>
    </source>
</evidence>
<feature type="signal peptide" evidence="2">
    <location>
        <begin position="1"/>
        <end position="20"/>
    </location>
</feature>
<dbReference type="RefSeq" id="WP_149847838.1">
    <property type="nucleotide sequence ID" value="NZ_VUOB01000003.1"/>
</dbReference>
<gene>
    <name evidence="3" type="ORF">F0L68_02990</name>
</gene>